<gene>
    <name evidence="2" type="ORF">KDM89_14565</name>
</gene>
<feature type="domain" description="Peptidase M24" evidence="1">
    <location>
        <begin position="9"/>
        <end position="221"/>
    </location>
</feature>
<comment type="caution">
    <text evidence="2">The sequence shown here is derived from an EMBL/GenBank/DDBJ whole genome shotgun (WGS) entry which is preliminary data.</text>
</comment>
<accession>A0A941I916</accession>
<dbReference type="Proteomes" id="UP000680067">
    <property type="component" value="Unassembled WGS sequence"/>
</dbReference>
<keyword evidence="2" id="KW-0031">Aminopeptidase</keyword>
<name>A0A941I916_9BURK</name>
<dbReference type="InterPro" id="IPR036005">
    <property type="entry name" value="Creatinase/aminopeptidase-like"/>
</dbReference>
<reference evidence="2" key="1">
    <citation type="submission" date="2021-04" db="EMBL/GenBank/DDBJ databases">
        <title>novel species isolated from subtropical streams in China.</title>
        <authorList>
            <person name="Lu H."/>
        </authorList>
    </citation>
    <scope>NUCLEOTIDE SEQUENCE</scope>
    <source>
        <strain evidence="2">LFS511W</strain>
    </source>
</reference>
<dbReference type="EMBL" id="JAGSPN010000011">
    <property type="protein sequence ID" value="MBR7783368.1"/>
    <property type="molecule type" value="Genomic_DNA"/>
</dbReference>
<keyword evidence="2" id="KW-0645">Protease</keyword>
<protein>
    <submittedName>
        <fullName evidence="2">Aminopeptidase P family protein</fullName>
    </submittedName>
</protein>
<dbReference type="Pfam" id="PF00557">
    <property type="entry name" value="Peptidase_M24"/>
    <property type="match status" value="1"/>
</dbReference>
<dbReference type="InterPro" id="IPR000994">
    <property type="entry name" value="Pept_M24"/>
</dbReference>
<evidence type="ECO:0000313" key="2">
    <source>
        <dbReference type="EMBL" id="MBR7783368.1"/>
    </source>
</evidence>
<evidence type="ECO:0000259" key="1">
    <source>
        <dbReference type="Pfam" id="PF00557"/>
    </source>
</evidence>
<organism evidence="2 3">
    <name type="scientific">Undibacterium luofuense</name>
    <dbReference type="NCBI Taxonomy" id="2828733"/>
    <lineage>
        <taxon>Bacteria</taxon>
        <taxon>Pseudomonadati</taxon>
        <taxon>Pseudomonadota</taxon>
        <taxon>Betaproteobacteria</taxon>
        <taxon>Burkholderiales</taxon>
        <taxon>Oxalobacteraceae</taxon>
        <taxon>Undibacterium</taxon>
    </lineage>
</organism>
<dbReference type="Gene3D" id="3.90.230.10">
    <property type="entry name" value="Creatinase/methionine aminopeptidase superfamily"/>
    <property type="match status" value="1"/>
</dbReference>
<dbReference type="RefSeq" id="WP_212688645.1">
    <property type="nucleotide sequence ID" value="NZ_JAGSPN010000011.1"/>
</dbReference>
<sequence>MPTQQDLDQYRAVQHAAKRVLSLLAEQIGASDTEHSIAEKAHALLAKEGYPETWYYDCPALVLLGNRSCVSVSGRQYVPQHEAVGQLNLITIDLSPANGEYWGDCARSFAIEAGQVTECPKLLEFQNGLLFLQDMHRQILRLAKPETTFSQLFEWANLKIRQSGFVNLDYRNNVGHSLASNRDERQFIDANNHTLIGQCGLFSFEPFIRAKGGKWGFKHESVFYFDTDGLLQEL</sequence>
<dbReference type="PANTHER" id="PTHR46112">
    <property type="entry name" value="AMINOPEPTIDASE"/>
    <property type="match status" value="1"/>
</dbReference>
<dbReference type="InterPro" id="IPR050659">
    <property type="entry name" value="Peptidase_M24B"/>
</dbReference>
<keyword evidence="2" id="KW-0378">Hydrolase</keyword>
<dbReference type="SUPFAM" id="SSF55920">
    <property type="entry name" value="Creatinase/aminopeptidase"/>
    <property type="match status" value="1"/>
</dbReference>
<dbReference type="AlphaFoldDB" id="A0A941I916"/>
<proteinExistence type="predicted"/>
<dbReference type="GO" id="GO:0004177">
    <property type="term" value="F:aminopeptidase activity"/>
    <property type="evidence" value="ECO:0007669"/>
    <property type="project" value="UniProtKB-KW"/>
</dbReference>
<keyword evidence="3" id="KW-1185">Reference proteome</keyword>
<evidence type="ECO:0000313" key="3">
    <source>
        <dbReference type="Proteomes" id="UP000680067"/>
    </source>
</evidence>
<dbReference type="PANTHER" id="PTHR46112:SF2">
    <property type="entry name" value="XAA-PRO AMINOPEPTIDASE P-RELATED"/>
    <property type="match status" value="1"/>
</dbReference>